<keyword evidence="4 5" id="KW-0694">RNA-binding</keyword>
<evidence type="ECO:0000256" key="3">
    <source>
        <dbReference type="ARBA" id="ARBA00023274"/>
    </source>
</evidence>
<name>A0A2A4YM09_UNCAE</name>
<dbReference type="PANTHER" id="PTHR21349">
    <property type="entry name" value="50S RIBOSOMAL PROTEIN L21"/>
    <property type="match status" value="1"/>
</dbReference>
<dbReference type="InterPro" id="IPR001787">
    <property type="entry name" value="Ribosomal_bL21"/>
</dbReference>
<comment type="function">
    <text evidence="4 5">This protein binds to 23S rRNA in the presence of protein L20.</text>
</comment>
<dbReference type="AlphaFoldDB" id="A0A2A4YM09"/>
<evidence type="ECO:0000313" key="6">
    <source>
        <dbReference type="EMBL" id="PCI95529.1"/>
    </source>
</evidence>
<comment type="similarity">
    <text evidence="1 4 5">Belongs to the bacterial ribosomal protein bL21 family.</text>
</comment>
<dbReference type="SUPFAM" id="SSF141091">
    <property type="entry name" value="L21p-like"/>
    <property type="match status" value="1"/>
</dbReference>
<evidence type="ECO:0000313" key="7">
    <source>
        <dbReference type="Proteomes" id="UP000217838"/>
    </source>
</evidence>
<dbReference type="PANTHER" id="PTHR21349:SF0">
    <property type="entry name" value="LARGE RIBOSOMAL SUBUNIT PROTEIN BL21M"/>
    <property type="match status" value="1"/>
</dbReference>
<dbReference type="Pfam" id="PF00829">
    <property type="entry name" value="Ribosomal_L21p"/>
    <property type="match status" value="1"/>
</dbReference>
<dbReference type="NCBIfam" id="TIGR00061">
    <property type="entry name" value="L21"/>
    <property type="match status" value="1"/>
</dbReference>
<proteinExistence type="inferred from homology"/>
<keyword evidence="4 5" id="KW-0699">rRNA-binding</keyword>
<evidence type="ECO:0000256" key="1">
    <source>
        <dbReference type="ARBA" id="ARBA00008563"/>
    </source>
</evidence>
<dbReference type="GO" id="GO:0005737">
    <property type="term" value="C:cytoplasm"/>
    <property type="evidence" value="ECO:0007669"/>
    <property type="project" value="UniProtKB-ARBA"/>
</dbReference>
<reference evidence="7" key="1">
    <citation type="submission" date="2017-08" db="EMBL/GenBank/DDBJ databases">
        <title>A dynamic microbial community with high functional redundancy inhabits the cold, oxic subseafloor aquifer.</title>
        <authorList>
            <person name="Tully B.J."/>
            <person name="Wheat C.G."/>
            <person name="Glazer B.T."/>
            <person name="Huber J.A."/>
        </authorList>
    </citation>
    <scope>NUCLEOTIDE SEQUENCE [LARGE SCALE GENOMIC DNA]</scope>
</reference>
<keyword evidence="2 4" id="KW-0689">Ribosomal protein</keyword>
<organism evidence="6 7">
    <name type="scientific">Aerophobetes bacterium</name>
    <dbReference type="NCBI Taxonomy" id="2030807"/>
    <lineage>
        <taxon>Bacteria</taxon>
        <taxon>Candidatus Aerophobota</taxon>
    </lineage>
</organism>
<dbReference type="GO" id="GO:0019843">
    <property type="term" value="F:rRNA binding"/>
    <property type="evidence" value="ECO:0007669"/>
    <property type="project" value="UniProtKB-UniRule"/>
</dbReference>
<comment type="caution">
    <text evidence="6">The sequence shown here is derived from an EMBL/GenBank/DDBJ whole genome shotgun (WGS) entry which is preliminary data.</text>
</comment>
<dbReference type="EMBL" id="NVUU01000016">
    <property type="protein sequence ID" value="PCI95529.1"/>
    <property type="molecule type" value="Genomic_DNA"/>
</dbReference>
<dbReference type="InterPro" id="IPR036164">
    <property type="entry name" value="bL21-like_sf"/>
</dbReference>
<evidence type="ECO:0000256" key="2">
    <source>
        <dbReference type="ARBA" id="ARBA00022980"/>
    </source>
</evidence>
<gene>
    <name evidence="4 6" type="primary">rplU</name>
    <name evidence="6" type="ORF">COB11_01980</name>
</gene>
<dbReference type="GO" id="GO:0006412">
    <property type="term" value="P:translation"/>
    <property type="evidence" value="ECO:0007669"/>
    <property type="project" value="UniProtKB-UniRule"/>
</dbReference>
<dbReference type="HAMAP" id="MF_01363">
    <property type="entry name" value="Ribosomal_bL21"/>
    <property type="match status" value="1"/>
</dbReference>
<dbReference type="GO" id="GO:0005840">
    <property type="term" value="C:ribosome"/>
    <property type="evidence" value="ECO:0007669"/>
    <property type="project" value="UniProtKB-KW"/>
</dbReference>
<dbReference type="Proteomes" id="UP000217838">
    <property type="component" value="Unassembled WGS sequence"/>
</dbReference>
<dbReference type="GO" id="GO:1990904">
    <property type="term" value="C:ribonucleoprotein complex"/>
    <property type="evidence" value="ECO:0007669"/>
    <property type="project" value="UniProtKB-KW"/>
</dbReference>
<keyword evidence="3 4" id="KW-0687">Ribonucleoprotein</keyword>
<dbReference type="InterPro" id="IPR028909">
    <property type="entry name" value="bL21-like"/>
</dbReference>
<evidence type="ECO:0000256" key="5">
    <source>
        <dbReference type="RuleBase" id="RU000562"/>
    </source>
</evidence>
<evidence type="ECO:0000256" key="4">
    <source>
        <dbReference type="HAMAP-Rule" id="MF_01363"/>
    </source>
</evidence>
<comment type="subunit">
    <text evidence="4">Part of the 50S ribosomal subunit. Contacts protein L20.</text>
</comment>
<dbReference type="GO" id="GO:0003735">
    <property type="term" value="F:structural constituent of ribosome"/>
    <property type="evidence" value="ECO:0007669"/>
    <property type="project" value="InterPro"/>
</dbReference>
<sequence length="108" mass="12068">MYAIIETGGNQFKVEKDDVIDVELLHGVDEDCSGKKIEFDSVLLVSDGKATKVGSPKVDSAKVLGEILGLAKGPKKICYKYKKRKNFRRKVGHRQKYSRVKIVDIVSN</sequence>
<accession>A0A2A4YM09</accession>
<protein>
    <recommendedName>
        <fullName evidence="4">Large ribosomal subunit protein bL21</fullName>
    </recommendedName>
</protein>